<keyword evidence="3 7" id="KW-1133">Transmembrane helix</keyword>
<dbReference type="Pfam" id="PF02618">
    <property type="entry name" value="YceG"/>
    <property type="match status" value="1"/>
</dbReference>
<evidence type="ECO:0000256" key="2">
    <source>
        <dbReference type="ARBA" id="ARBA00022692"/>
    </source>
</evidence>
<keyword evidence="1 7" id="KW-1003">Cell membrane</keyword>
<accession>A0ABT5L2K2</accession>
<dbReference type="HAMAP" id="MF_02065">
    <property type="entry name" value="MltG"/>
    <property type="match status" value="1"/>
</dbReference>
<dbReference type="PANTHER" id="PTHR30518">
    <property type="entry name" value="ENDOLYTIC MUREIN TRANSGLYCOSYLASE"/>
    <property type="match status" value="1"/>
</dbReference>
<dbReference type="EMBL" id="JAQQXP010000001">
    <property type="protein sequence ID" value="MDC8831265.1"/>
    <property type="molecule type" value="Genomic_DNA"/>
</dbReference>
<evidence type="ECO:0000313" key="8">
    <source>
        <dbReference type="EMBL" id="MDC8831265.1"/>
    </source>
</evidence>
<comment type="function">
    <text evidence="7">Functions as a peptidoglycan terminase that cleaves nascent peptidoglycan strands endolytically to terminate their elongation.</text>
</comment>
<feature type="site" description="Important for catalytic activity" evidence="7">
    <location>
        <position position="222"/>
    </location>
</feature>
<keyword evidence="6 7" id="KW-0961">Cell wall biogenesis/degradation</keyword>
<protein>
    <recommendedName>
        <fullName evidence="7">Endolytic murein transglycosylase</fullName>
        <ecNumber evidence="7">4.2.2.29</ecNumber>
    </recommendedName>
    <alternativeName>
        <fullName evidence="7">Peptidoglycan lytic transglycosylase</fullName>
    </alternativeName>
    <alternativeName>
        <fullName evidence="7">Peptidoglycan polymerization terminase</fullName>
    </alternativeName>
</protein>
<reference evidence="8 9" key="1">
    <citation type="submission" date="2022-10" db="EMBL/GenBank/DDBJ databases">
        <title>Alteromonas sp. chi3 Genome sequencing.</title>
        <authorList>
            <person name="Park S."/>
        </authorList>
    </citation>
    <scope>NUCLEOTIDE SEQUENCE [LARGE SCALE GENOMIC DNA]</scope>
    <source>
        <strain evidence="9">chi3</strain>
    </source>
</reference>
<dbReference type="Proteomes" id="UP001218788">
    <property type="component" value="Unassembled WGS sequence"/>
</dbReference>
<gene>
    <name evidence="7 8" type="primary">mltG</name>
    <name evidence="8" type="ORF">OIK42_10880</name>
</gene>
<evidence type="ECO:0000256" key="1">
    <source>
        <dbReference type="ARBA" id="ARBA00022475"/>
    </source>
</evidence>
<evidence type="ECO:0000256" key="3">
    <source>
        <dbReference type="ARBA" id="ARBA00022989"/>
    </source>
</evidence>
<proteinExistence type="inferred from homology"/>
<keyword evidence="5 7" id="KW-0456">Lyase</keyword>
<name>A0ABT5L2K2_9ALTE</name>
<dbReference type="NCBIfam" id="TIGR00247">
    <property type="entry name" value="endolytic transglycosylase MltG"/>
    <property type="match status" value="1"/>
</dbReference>
<comment type="caution">
    <text evidence="8">The sequence shown here is derived from an EMBL/GenBank/DDBJ whole genome shotgun (WGS) entry which is preliminary data.</text>
</comment>
<keyword evidence="7" id="KW-0997">Cell inner membrane</keyword>
<sequence length="338" mass="37708">MLRKLLIVTVIVVAMAIALLSWVQQQLNQPLNIQQRQLFTQEAGKGAIATLYQFEQNGWLPMPVKLARLWLKIGYSGQPVKAGTYYLAPPLTLADAFNTLSTGAEAQFDISLIEGQTLRQWQAVLAEHPYVKNDLDTHYGPVMDELLRQWQVYSNEQLNSAEGLLLADTYHFTAHTAATDILRRASAAMQDFLLAGWQSRPPGLPYDNPVEVLTMASIIEKETALAEERQRIAGVFVNRLEQNMRLQTDPTVIYGIGEAFDGNLTRAHLREATPYNTYVHHGLPPGPIAMVGRAAINAALAPAVTDELYFVSRGDGSHQFSVTLEEHNKAVRKYQLNQ</sequence>
<dbReference type="RefSeq" id="WP_273640463.1">
    <property type="nucleotide sequence ID" value="NZ_JAQQXP010000001.1"/>
</dbReference>
<evidence type="ECO:0000256" key="5">
    <source>
        <dbReference type="ARBA" id="ARBA00023239"/>
    </source>
</evidence>
<dbReference type="CDD" id="cd08010">
    <property type="entry name" value="MltG_like"/>
    <property type="match status" value="1"/>
</dbReference>
<evidence type="ECO:0000313" key="9">
    <source>
        <dbReference type="Proteomes" id="UP001218788"/>
    </source>
</evidence>
<dbReference type="PANTHER" id="PTHR30518:SF2">
    <property type="entry name" value="ENDOLYTIC MUREIN TRANSGLYCOSYLASE"/>
    <property type="match status" value="1"/>
</dbReference>
<evidence type="ECO:0000256" key="7">
    <source>
        <dbReference type="HAMAP-Rule" id="MF_02065"/>
    </source>
</evidence>
<keyword evidence="9" id="KW-1185">Reference proteome</keyword>
<dbReference type="InterPro" id="IPR003770">
    <property type="entry name" value="MLTG-like"/>
</dbReference>
<comment type="catalytic activity">
    <reaction evidence="7">
        <text>a peptidoglycan chain = a peptidoglycan chain with N-acetyl-1,6-anhydromuramyl-[peptide] at the reducing end + a peptidoglycan chain with N-acetylglucosamine at the non-reducing end.</text>
        <dbReference type="EC" id="4.2.2.29"/>
    </reaction>
</comment>
<keyword evidence="2 7" id="KW-0812">Transmembrane</keyword>
<evidence type="ECO:0000256" key="6">
    <source>
        <dbReference type="ARBA" id="ARBA00023316"/>
    </source>
</evidence>
<keyword evidence="4 7" id="KW-0472">Membrane</keyword>
<organism evidence="8 9">
    <name type="scientific">Alteromonas gilva</name>
    <dbReference type="NCBI Taxonomy" id="2987522"/>
    <lineage>
        <taxon>Bacteria</taxon>
        <taxon>Pseudomonadati</taxon>
        <taxon>Pseudomonadota</taxon>
        <taxon>Gammaproteobacteria</taxon>
        <taxon>Alteromonadales</taxon>
        <taxon>Alteromonadaceae</taxon>
        <taxon>Alteromonas/Salinimonas group</taxon>
        <taxon>Alteromonas</taxon>
    </lineage>
</organism>
<comment type="similarity">
    <text evidence="7">Belongs to the transglycosylase MltG family.</text>
</comment>
<dbReference type="EC" id="4.2.2.29" evidence="7"/>
<evidence type="ECO:0000256" key="4">
    <source>
        <dbReference type="ARBA" id="ARBA00023136"/>
    </source>
</evidence>
<dbReference type="Gene3D" id="3.30.160.60">
    <property type="entry name" value="Classic Zinc Finger"/>
    <property type="match status" value="1"/>
</dbReference>